<feature type="compositionally biased region" description="Acidic residues" evidence="1">
    <location>
        <begin position="256"/>
        <end position="266"/>
    </location>
</feature>
<evidence type="ECO:0000313" key="2">
    <source>
        <dbReference type="EMBL" id="KAL2788848.1"/>
    </source>
</evidence>
<feature type="compositionally biased region" description="Acidic residues" evidence="1">
    <location>
        <begin position="232"/>
        <end position="243"/>
    </location>
</feature>
<evidence type="ECO:0000313" key="3">
    <source>
        <dbReference type="Proteomes" id="UP001610563"/>
    </source>
</evidence>
<keyword evidence="3" id="KW-1185">Reference proteome</keyword>
<comment type="caution">
    <text evidence="2">The sequence shown here is derived from an EMBL/GenBank/DDBJ whole genome shotgun (WGS) entry which is preliminary data.</text>
</comment>
<gene>
    <name evidence="2" type="ORF">BJX66DRAFT_339895</name>
</gene>
<protein>
    <submittedName>
        <fullName evidence="2">Uncharacterized protein</fullName>
    </submittedName>
</protein>
<evidence type="ECO:0000256" key="1">
    <source>
        <dbReference type="SAM" id="MobiDB-lite"/>
    </source>
</evidence>
<dbReference type="EMBL" id="JBFTWV010000073">
    <property type="protein sequence ID" value="KAL2788848.1"/>
    <property type="molecule type" value="Genomic_DNA"/>
</dbReference>
<proteinExistence type="predicted"/>
<feature type="region of interest" description="Disordered" evidence="1">
    <location>
        <begin position="195"/>
        <end position="266"/>
    </location>
</feature>
<accession>A0ABR4G111</accession>
<dbReference type="Proteomes" id="UP001610563">
    <property type="component" value="Unassembled WGS sequence"/>
</dbReference>
<feature type="compositionally biased region" description="Polar residues" evidence="1">
    <location>
        <begin position="207"/>
        <end position="220"/>
    </location>
</feature>
<name>A0ABR4G111_9EURO</name>
<organism evidence="2 3">
    <name type="scientific">Aspergillus keveii</name>
    <dbReference type="NCBI Taxonomy" id="714993"/>
    <lineage>
        <taxon>Eukaryota</taxon>
        <taxon>Fungi</taxon>
        <taxon>Dikarya</taxon>
        <taxon>Ascomycota</taxon>
        <taxon>Pezizomycotina</taxon>
        <taxon>Eurotiomycetes</taxon>
        <taxon>Eurotiomycetidae</taxon>
        <taxon>Eurotiales</taxon>
        <taxon>Aspergillaceae</taxon>
        <taxon>Aspergillus</taxon>
        <taxon>Aspergillus subgen. Nidulantes</taxon>
    </lineage>
</organism>
<reference evidence="2 3" key="1">
    <citation type="submission" date="2024-07" db="EMBL/GenBank/DDBJ databases">
        <title>Section-level genome sequencing and comparative genomics of Aspergillus sections Usti and Cavernicolus.</title>
        <authorList>
            <consortium name="Lawrence Berkeley National Laboratory"/>
            <person name="Nybo J.L."/>
            <person name="Vesth T.C."/>
            <person name="Theobald S."/>
            <person name="Frisvad J.C."/>
            <person name="Larsen T.O."/>
            <person name="Kjaerboelling I."/>
            <person name="Rothschild-Mancinelli K."/>
            <person name="Lyhne E.K."/>
            <person name="Kogle M.E."/>
            <person name="Barry K."/>
            <person name="Clum A."/>
            <person name="Na H."/>
            <person name="Ledsgaard L."/>
            <person name="Lin J."/>
            <person name="Lipzen A."/>
            <person name="Kuo A."/>
            <person name="Riley R."/>
            <person name="Mondo S."/>
            <person name="Labutti K."/>
            <person name="Haridas S."/>
            <person name="Pangalinan J."/>
            <person name="Salamov A.A."/>
            <person name="Simmons B.A."/>
            <person name="Magnuson J.K."/>
            <person name="Chen J."/>
            <person name="Drula E."/>
            <person name="Henrissat B."/>
            <person name="Wiebenga A."/>
            <person name="Lubbers R.J."/>
            <person name="Gomes A.C."/>
            <person name="Makela M.R."/>
            <person name="Stajich J."/>
            <person name="Grigoriev I.V."/>
            <person name="Mortensen U.H."/>
            <person name="De Vries R.P."/>
            <person name="Baker S.E."/>
            <person name="Andersen M.R."/>
        </authorList>
    </citation>
    <scope>NUCLEOTIDE SEQUENCE [LARGE SCALE GENOMIC DNA]</scope>
    <source>
        <strain evidence="2 3">CBS 209.92</strain>
    </source>
</reference>
<sequence length="266" mass="29399">MCFNVEFQSSHLACRAHPRHVVNSQLFVGCPRRIEARKQARIAAEAALRDAIWVDPRANDNPSPPRSDSINWHFVLRDDESDDEGATYSSIDDVERLGGASDLAAGYEILAQSQSPTSAFLNEDWDYINNCPAATCDEQICEYIGPTRSLEADGPCPQCNWWKKWETVTHVVTAPEGMLDPLMNALMALRWPGDPGYGVPEREGSGNELSGNQQGSQPQGLQFEDHQSETGPSEDEQSTDEQSEGGVSVDGPFWEFGDDYDSGWSL</sequence>